<dbReference type="GO" id="GO:0003677">
    <property type="term" value="F:DNA binding"/>
    <property type="evidence" value="ECO:0007669"/>
    <property type="project" value="UniProtKB-KW"/>
</dbReference>
<gene>
    <name evidence="11" type="ORF">IAG03_00710</name>
</gene>
<dbReference type="GO" id="GO:0005524">
    <property type="term" value="F:ATP binding"/>
    <property type="evidence" value="ECO:0007669"/>
    <property type="project" value="UniProtKB-KW"/>
</dbReference>
<dbReference type="GO" id="GO:0004386">
    <property type="term" value="F:helicase activity"/>
    <property type="evidence" value="ECO:0007669"/>
    <property type="project" value="UniProtKB-KW"/>
</dbReference>
<keyword evidence="1" id="KW-0540">Nuclease</keyword>
<dbReference type="Gene3D" id="3.40.50.300">
    <property type="entry name" value="P-loop containing nucleotide triphosphate hydrolases"/>
    <property type="match status" value="3"/>
</dbReference>
<comment type="caution">
    <text evidence="11">The sequence shown here is derived from an EMBL/GenBank/DDBJ whole genome shotgun (WGS) entry which is preliminary data.</text>
</comment>
<sequence>MLHLVLGRAGSGKTVWARERLAQSAGTETTEGHPQSILIVPEQYSFESERAILHGMGPRSAQNVLVTSFTRLAELVFRTYGGIAGRRLTDGGRMILMRLAIDGAEDFLRLYGKNARTGEMIRLLVSAEAEMKMCAVSPETLEEAGLQSQNEVLRQKAKDLSLIFSAYEAMVQQSYLDPQDDLTRMQQHLQAHGFFEGCTVILDSFTGFTVQECSVLSEILKQAKDVYVTLCTDRLDDPENGMGLFSAVRKTASKLLHLAREAGVPVAKPVILSPGKRFISPDLALVEETLFRGEAPDPERKAADVMIYRGGSVYDEAEYAAAEIRRLVMENGYRYREIAVIARSPETYRGCLDVALEKRQIPYFMDQPKSVDAEPLMHFVLAAFQCVTGGFSSDAVFSYLKTGLAGLSSYEISILENYTYIWSLSGKRWRTPWTANPDGFGGAMTAHGEAQLQTLNALREKVMAPLLRFEKDLQDADGEQTAHAVYDLLLHAGADQALPKLCARLEAAGRGEQAKDQYRLWDLLMGILDQTALVLKEKKLGAARYAELLRLVIEAEDVSDIPQVLDEVTVGAADRMCPAEPKVVFLLGAVRGEFPLAPASSGVFSDSERRELIALGLPLGRTLEEAVVEERFAAYGAACCASQRLYLTWALSGEGACYPSELITGVKSVFLAVPEWDRRQLPKAFFANAEEPAFALAAQLWEDPSPEGASLRAFFADRPGYEGKIAALSRAVSRGAVRISDRENALSLFGGGHGISATQIETYHLCRFRYFCRFGMGIKERRPAQIGALEYGSLMHFLLERLFAEYGSQAILSMTDAVLLETVTELIREYTRQNFGGDADKTPRFLSQLRRLADSACVLLRHVAQELSQSAFVPERFELEIGKDAAPFRIPLPDGTAVTVIGKIDRVDVMERDGDRYVRVVDYKTGKKEFRLSDVLYGLNLQMLIYLAALVESGGVQPAGVLYMPSIRPRVSADRETPPDAVAQAVDKELRMNGVVLGEEAVIRGMEQDAAGKYIPVSVKNGKLSGAESMLSREEFDCVIGAIREKIAGMAQTLLDGEISPEPLMQDHRGCDYCPYFAVCGREYSSEDVLKEKWKRTEVLEKLREEAQQDG</sequence>
<evidence type="ECO:0000256" key="6">
    <source>
        <dbReference type="ARBA" id="ARBA00022839"/>
    </source>
</evidence>
<dbReference type="InterPro" id="IPR011604">
    <property type="entry name" value="PDDEXK-like_dom_sf"/>
</dbReference>
<dbReference type="GO" id="GO:0004527">
    <property type="term" value="F:exonuclease activity"/>
    <property type="evidence" value="ECO:0007669"/>
    <property type="project" value="UniProtKB-KW"/>
</dbReference>
<evidence type="ECO:0000313" key="11">
    <source>
        <dbReference type="EMBL" id="MBC8532543.1"/>
    </source>
</evidence>
<dbReference type="InterPro" id="IPR038726">
    <property type="entry name" value="PDDEXK_AddAB-type"/>
</dbReference>
<dbReference type="InterPro" id="IPR014017">
    <property type="entry name" value="DNA_helicase_UvrD-like_C"/>
</dbReference>
<evidence type="ECO:0000256" key="2">
    <source>
        <dbReference type="ARBA" id="ARBA00022741"/>
    </source>
</evidence>
<dbReference type="EMBL" id="JACRSN010000001">
    <property type="protein sequence ID" value="MBC8532543.1"/>
    <property type="molecule type" value="Genomic_DNA"/>
</dbReference>
<proteinExistence type="predicted"/>
<keyword evidence="4" id="KW-0378">Hydrolase</keyword>
<dbReference type="PANTHER" id="PTHR30591">
    <property type="entry name" value="RECBCD ENZYME SUBUNIT RECC"/>
    <property type="match status" value="1"/>
</dbReference>
<evidence type="ECO:0000256" key="4">
    <source>
        <dbReference type="ARBA" id="ARBA00022801"/>
    </source>
</evidence>
<evidence type="ECO:0000256" key="9">
    <source>
        <dbReference type="ARBA" id="ARBA00023204"/>
    </source>
</evidence>
<keyword evidence="12" id="KW-1185">Reference proteome</keyword>
<dbReference type="PROSITE" id="PS51217">
    <property type="entry name" value="UVRD_HELICASE_CTER"/>
    <property type="match status" value="1"/>
</dbReference>
<keyword evidence="7" id="KW-0067">ATP-binding</keyword>
<keyword evidence="3" id="KW-0227">DNA damage</keyword>
<name>A0A926D6Y9_9FIRM</name>
<accession>A0A926D6Y9</accession>
<evidence type="ECO:0000259" key="10">
    <source>
        <dbReference type="PROSITE" id="PS51217"/>
    </source>
</evidence>
<evidence type="ECO:0000313" key="12">
    <source>
        <dbReference type="Proteomes" id="UP000651482"/>
    </source>
</evidence>
<dbReference type="AlphaFoldDB" id="A0A926D6Y9"/>
<dbReference type="Proteomes" id="UP000651482">
    <property type="component" value="Unassembled WGS sequence"/>
</dbReference>
<evidence type="ECO:0000256" key="3">
    <source>
        <dbReference type="ARBA" id="ARBA00022763"/>
    </source>
</evidence>
<keyword evidence="9" id="KW-0234">DNA repair</keyword>
<evidence type="ECO:0000256" key="5">
    <source>
        <dbReference type="ARBA" id="ARBA00022806"/>
    </source>
</evidence>
<dbReference type="Pfam" id="PF12705">
    <property type="entry name" value="PDDEXK_1"/>
    <property type="match status" value="1"/>
</dbReference>
<evidence type="ECO:0000256" key="7">
    <source>
        <dbReference type="ARBA" id="ARBA00022840"/>
    </source>
</evidence>
<dbReference type="PANTHER" id="PTHR30591:SF1">
    <property type="entry name" value="RECBCD ENZYME SUBUNIT RECC"/>
    <property type="match status" value="1"/>
</dbReference>
<dbReference type="RefSeq" id="WP_249317745.1">
    <property type="nucleotide sequence ID" value="NZ_JACRSN010000001.1"/>
</dbReference>
<organism evidence="11 12">
    <name type="scientific">Yeguia hominis</name>
    <dbReference type="NCBI Taxonomy" id="2763662"/>
    <lineage>
        <taxon>Bacteria</taxon>
        <taxon>Bacillati</taxon>
        <taxon>Bacillota</taxon>
        <taxon>Clostridia</taxon>
        <taxon>Eubacteriales</taxon>
        <taxon>Yeguiaceae</taxon>
        <taxon>Yeguia</taxon>
    </lineage>
</organism>
<dbReference type="Pfam" id="PF21445">
    <property type="entry name" value="ADDB_N"/>
    <property type="match status" value="1"/>
</dbReference>
<reference evidence="11" key="1">
    <citation type="submission" date="2020-08" db="EMBL/GenBank/DDBJ databases">
        <title>Genome public.</title>
        <authorList>
            <person name="Liu C."/>
            <person name="Sun Q."/>
        </authorList>
    </citation>
    <scope>NUCLEOTIDE SEQUENCE</scope>
    <source>
        <strain evidence="11">NSJ-40</strain>
    </source>
</reference>
<keyword evidence="5" id="KW-0347">Helicase</keyword>
<evidence type="ECO:0000256" key="1">
    <source>
        <dbReference type="ARBA" id="ARBA00022722"/>
    </source>
</evidence>
<feature type="domain" description="UvrD-like helicase C-terminal" evidence="10">
    <location>
        <begin position="269"/>
        <end position="575"/>
    </location>
</feature>
<evidence type="ECO:0000256" key="8">
    <source>
        <dbReference type="ARBA" id="ARBA00023125"/>
    </source>
</evidence>
<dbReference type="GO" id="GO:0006310">
    <property type="term" value="P:DNA recombination"/>
    <property type="evidence" value="ECO:0007669"/>
    <property type="project" value="TreeGrafter"/>
</dbReference>
<dbReference type="SUPFAM" id="SSF52540">
    <property type="entry name" value="P-loop containing nucleoside triphosphate hydrolases"/>
    <property type="match status" value="1"/>
</dbReference>
<dbReference type="GO" id="GO:0006281">
    <property type="term" value="P:DNA repair"/>
    <property type="evidence" value="ECO:0007669"/>
    <property type="project" value="UniProtKB-KW"/>
</dbReference>
<keyword evidence="2" id="KW-0547">Nucleotide-binding</keyword>
<dbReference type="Gene3D" id="3.90.320.10">
    <property type="match status" value="1"/>
</dbReference>
<dbReference type="InterPro" id="IPR049035">
    <property type="entry name" value="ADDB_N"/>
</dbReference>
<dbReference type="InterPro" id="IPR027417">
    <property type="entry name" value="P-loop_NTPase"/>
</dbReference>
<keyword evidence="8" id="KW-0238">DNA-binding</keyword>
<keyword evidence="6" id="KW-0269">Exonuclease</keyword>
<protein>
    <submittedName>
        <fullName evidence="11">PD-(D/E)XK nuclease family protein</fullName>
    </submittedName>
</protein>